<reference evidence="2" key="2">
    <citation type="journal article" date="2010" name="Stand. Genomic Sci.">
        <title>Complete genome sequence of Vulcanisaeta distributa type strain (IC-017T).</title>
        <authorList>
            <person name="Mavromatis K."/>
            <person name="Sikorski J."/>
            <person name="Pabst E."/>
            <person name="Teshima H."/>
            <person name="Lapidus A."/>
            <person name="Lucas S."/>
            <person name="Nolan M."/>
            <person name="Glavina Del Rio T."/>
            <person name="Cheng J."/>
            <person name="Bruce D."/>
            <person name="Goodwin L."/>
            <person name="Pitluck S."/>
            <person name="Liolios K."/>
            <person name="Ivanova N."/>
            <person name="Mikhailova N."/>
            <person name="Pati A."/>
            <person name="Chen A."/>
            <person name="Palaniappan K."/>
            <person name="Land M."/>
            <person name="Hauser L."/>
            <person name="Chang Y."/>
            <person name="Jeffries C."/>
            <person name="Rohde M."/>
            <person name="Spring S."/>
            <person name="Goker M."/>
            <person name="Wirth R."/>
            <person name="Woyke T."/>
            <person name="Bristow J."/>
            <person name="Eisen J."/>
            <person name="Markowitz V."/>
            <person name="Hugenholtz P."/>
            <person name="Klenk H."/>
            <person name="Kyrpides N."/>
        </authorList>
    </citation>
    <scope>NUCLEOTIDE SEQUENCE [LARGE SCALE GENOMIC DNA]</scope>
    <source>
        <strain evidence="2">DSM 14429 / JCM 11212 / NBRC 100878 / IC-017</strain>
    </source>
</reference>
<name>E1QT23_VULDI</name>
<dbReference type="eggNOG" id="arCOG07960">
    <property type="taxonomic scope" value="Archaea"/>
</dbReference>
<gene>
    <name evidence="1" type="ordered locus">Vdis_1504</name>
</gene>
<dbReference type="KEGG" id="vdi:Vdis_1504"/>
<dbReference type="RefSeq" id="WP_013336615.1">
    <property type="nucleotide sequence ID" value="NC_014537.1"/>
</dbReference>
<protein>
    <recommendedName>
        <fullName evidence="3">AAA ATPase</fullName>
    </recommendedName>
</protein>
<dbReference type="HOGENOM" id="CLU_1297545_0_0_2"/>
<dbReference type="Gene3D" id="3.40.50.300">
    <property type="entry name" value="P-loop containing nucleotide triphosphate hydrolases"/>
    <property type="match status" value="1"/>
</dbReference>
<dbReference type="SUPFAM" id="SSF52540">
    <property type="entry name" value="P-loop containing nucleoside triphosphate hydrolases"/>
    <property type="match status" value="1"/>
</dbReference>
<evidence type="ECO:0008006" key="3">
    <source>
        <dbReference type="Google" id="ProtNLM"/>
    </source>
</evidence>
<dbReference type="InterPro" id="IPR027417">
    <property type="entry name" value="P-loop_NTPase"/>
</dbReference>
<dbReference type="GeneID" id="9752441"/>
<dbReference type="EMBL" id="CP002100">
    <property type="protein sequence ID" value="ADN50890.1"/>
    <property type="molecule type" value="Genomic_DNA"/>
</dbReference>
<dbReference type="AlphaFoldDB" id="E1QT23"/>
<reference evidence="1 2" key="1">
    <citation type="journal article" date="2010" name="Stand. Genomic Sci.">
        <title>Complete genome sequence of Vulcanisaeta distributa type strain (IC-017).</title>
        <authorList>
            <person name="Mavromatis K."/>
            <person name="Sikorski J."/>
            <person name="Pabst E."/>
            <person name="Teshima H."/>
            <person name="Lapidus A."/>
            <person name="Lucas S."/>
            <person name="Nolan M."/>
            <person name="Glavina Del Rio T."/>
            <person name="Cheng J.F."/>
            <person name="Bruce D."/>
            <person name="Goodwin L."/>
            <person name="Pitluck S."/>
            <person name="Liolios K."/>
            <person name="Ivanova N."/>
            <person name="Mikhailova N."/>
            <person name="Pati A."/>
            <person name="Chen A."/>
            <person name="Palaniappan K."/>
            <person name="Land M."/>
            <person name="Hauser L."/>
            <person name="Chang Y.J."/>
            <person name="Jeffries C.D."/>
            <person name="Rohde M."/>
            <person name="Spring S."/>
            <person name="Goker M."/>
            <person name="Wirth R."/>
            <person name="Woyke T."/>
            <person name="Bristow J."/>
            <person name="Eisen J.A."/>
            <person name="Markowitz V."/>
            <person name="Hugenholtz P."/>
            <person name="Klenk H.P."/>
            <person name="Kyrpides N.C."/>
        </authorList>
    </citation>
    <scope>NUCLEOTIDE SEQUENCE [LARGE SCALE GENOMIC DNA]</scope>
    <source>
        <strain evidence="2">DSM 14429 / JCM 11212 / NBRC 100878 / IC-017</strain>
    </source>
</reference>
<accession>E1QT23</accession>
<dbReference type="STRING" id="572478.Vdis_1504"/>
<organism evidence="1 2">
    <name type="scientific">Vulcanisaeta distributa (strain DSM 14429 / JCM 11212 / NBRC 100878 / IC-017)</name>
    <dbReference type="NCBI Taxonomy" id="572478"/>
    <lineage>
        <taxon>Archaea</taxon>
        <taxon>Thermoproteota</taxon>
        <taxon>Thermoprotei</taxon>
        <taxon>Thermoproteales</taxon>
        <taxon>Thermoproteaceae</taxon>
        <taxon>Vulcanisaeta</taxon>
    </lineage>
</organism>
<proteinExistence type="predicted"/>
<dbReference type="Proteomes" id="UP000006681">
    <property type="component" value="Chromosome"/>
</dbReference>
<sequence>MYDYVIHCGRVNEDSLVGSSIKEVINWAVGKVMSNEKALVIMGESGSGKTTALLAIMNRLRKLGIPVAYVNTYNEIGLKSVKLVDCHNDGNARVLLIDDVDAAFTVPRMAQGFINKVLGFSGTVITTLTIPLLVGNDLEMLEPLIKFLHSASRMVIEYREEDLRILARRIGVNVNYVKPAMRTPGMVLRNFRKLGSGDSTINDVLNDGNVVL</sequence>
<keyword evidence="2" id="KW-1185">Reference proteome</keyword>
<dbReference type="OrthoDB" id="27766at2157"/>
<evidence type="ECO:0000313" key="1">
    <source>
        <dbReference type="EMBL" id="ADN50890.1"/>
    </source>
</evidence>
<evidence type="ECO:0000313" key="2">
    <source>
        <dbReference type="Proteomes" id="UP000006681"/>
    </source>
</evidence>